<gene>
    <name evidence="1" type="ORF">ACJMK2_018234</name>
</gene>
<sequence length="237" mass="27259">MKSTFCGKTESVQFTGIEAHLYLYSAEKIQNHLAEEMLDSNNLFLMKSNQESLPDGSHHNSTIKLLENTSKMISIFRDHRPVKNIHDKLLQYWYDILQWFTNWRISANNDKNIAMGERSKCLLSIQCCDDVKSMLVTFSEICKKHLEEFPYGGVVPSRFNTDVLENHFCQECGLHNGNATHPSYSTYCSTVKSVMLGQSLKSRGRKSNSGIAAAKPFTFYVNEPLTKRRKKQEYLRV</sequence>
<dbReference type="Proteomes" id="UP001634394">
    <property type="component" value="Unassembled WGS sequence"/>
</dbReference>
<accession>A0ABD3UCT5</accession>
<proteinExistence type="predicted"/>
<comment type="caution">
    <text evidence="1">The sequence shown here is derived from an EMBL/GenBank/DDBJ whole genome shotgun (WGS) entry which is preliminary data.</text>
</comment>
<dbReference type="EMBL" id="JBJQND010000016">
    <property type="protein sequence ID" value="KAL3847319.1"/>
    <property type="molecule type" value="Genomic_DNA"/>
</dbReference>
<protein>
    <submittedName>
        <fullName evidence="1">Uncharacterized protein</fullName>
    </submittedName>
</protein>
<reference evidence="1 2" key="1">
    <citation type="submission" date="2024-11" db="EMBL/GenBank/DDBJ databases">
        <title>Chromosome-level genome assembly of the freshwater bivalve Anodonta woodiana.</title>
        <authorList>
            <person name="Chen X."/>
        </authorList>
    </citation>
    <scope>NUCLEOTIDE SEQUENCE [LARGE SCALE GENOMIC DNA]</scope>
    <source>
        <strain evidence="1">MN2024</strain>
        <tissue evidence="1">Gills</tissue>
    </source>
</reference>
<evidence type="ECO:0000313" key="2">
    <source>
        <dbReference type="Proteomes" id="UP001634394"/>
    </source>
</evidence>
<organism evidence="1 2">
    <name type="scientific">Sinanodonta woodiana</name>
    <name type="common">Chinese pond mussel</name>
    <name type="synonym">Anodonta woodiana</name>
    <dbReference type="NCBI Taxonomy" id="1069815"/>
    <lineage>
        <taxon>Eukaryota</taxon>
        <taxon>Metazoa</taxon>
        <taxon>Spiralia</taxon>
        <taxon>Lophotrochozoa</taxon>
        <taxon>Mollusca</taxon>
        <taxon>Bivalvia</taxon>
        <taxon>Autobranchia</taxon>
        <taxon>Heteroconchia</taxon>
        <taxon>Palaeoheterodonta</taxon>
        <taxon>Unionida</taxon>
        <taxon>Unionoidea</taxon>
        <taxon>Unionidae</taxon>
        <taxon>Unioninae</taxon>
        <taxon>Sinanodonta</taxon>
    </lineage>
</organism>
<evidence type="ECO:0000313" key="1">
    <source>
        <dbReference type="EMBL" id="KAL3847319.1"/>
    </source>
</evidence>
<dbReference type="AlphaFoldDB" id="A0ABD3UCT5"/>
<keyword evidence="2" id="KW-1185">Reference proteome</keyword>
<name>A0ABD3UCT5_SINWO</name>